<dbReference type="OrthoDB" id="2080697at2"/>
<dbReference type="STRING" id="100884.GCA_000269565_00104"/>
<organism evidence="3 4">
    <name type="scientific">Coprobacillus cateniformis</name>
    <dbReference type="NCBI Taxonomy" id="100884"/>
    <lineage>
        <taxon>Bacteria</taxon>
        <taxon>Bacillati</taxon>
        <taxon>Bacillota</taxon>
        <taxon>Erysipelotrichia</taxon>
        <taxon>Erysipelotrichales</taxon>
        <taxon>Coprobacillaceae</taxon>
        <taxon>Coprobacillus</taxon>
    </lineage>
</organism>
<dbReference type="GeneID" id="78228037"/>
<dbReference type="InterPro" id="IPR011051">
    <property type="entry name" value="RmlC_Cupin_sf"/>
</dbReference>
<dbReference type="SUPFAM" id="SSF51182">
    <property type="entry name" value="RmlC-like cupins"/>
    <property type="match status" value="1"/>
</dbReference>
<keyword evidence="1" id="KW-0479">Metal-binding</keyword>
<accession>E7GCG0</accession>
<dbReference type="EMBL" id="ADKX01000039">
    <property type="protein sequence ID" value="EFW04169.1"/>
    <property type="molecule type" value="Genomic_DNA"/>
</dbReference>
<dbReference type="Gene3D" id="2.60.120.10">
    <property type="entry name" value="Jelly Rolls"/>
    <property type="match status" value="1"/>
</dbReference>
<feature type="domain" description="Cupin type-2" evidence="2">
    <location>
        <begin position="43"/>
        <end position="109"/>
    </location>
</feature>
<protein>
    <recommendedName>
        <fullName evidence="2">Cupin type-2 domain-containing protein</fullName>
    </recommendedName>
</protein>
<dbReference type="PANTHER" id="PTHR35848:SF6">
    <property type="entry name" value="CUPIN TYPE-2 DOMAIN-CONTAINING PROTEIN"/>
    <property type="match status" value="1"/>
</dbReference>
<evidence type="ECO:0000313" key="3">
    <source>
        <dbReference type="EMBL" id="EFW04169.1"/>
    </source>
</evidence>
<keyword evidence="4" id="KW-1185">Reference proteome</keyword>
<dbReference type="InterPro" id="IPR013096">
    <property type="entry name" value="Cupin_2"/>
</dbReference>
<dbReference type="InterPro" id="IPR051610">
    <property type="entry name" value="GPI/OXD"/>
</dbReference>
<dbReference type="Pfam" id="PF07883">
    <property type="entry name" value="Cupin_2"/>
    <property type="match status" value="1"/>
</dbReference>
<dbReference type="eggNOG" id="COG3837">
    <property type="taxonomic scope" value="Bacteria"/>
</dbReference>
<gene>
    <name evidence="3" type="ORF">HMPREF9488_02452</name>
</gene>
<comment type="caution">
    <text evidence="3">The sequence shown here is derived from an EMBL/GenBank/DDBJ whole genome shotgun (WGS) entry which is preliminary data.</text>
</comment>
<evidence type="ECO:0000313" key="4">
    <source>
        <dbReference type="Proteomes" id="UP000003157"/>
    </source>
</evidence>
<dbReference type="RefSeq" id="WP_008789540.1">
    <property type="nucleotide sequence ID" value="NZ_AKCB01000001.1"/>
</dbReference>
<evidence type="ECO:0000259" key="2">
    <source>
        <dbReference type="Pfam" id="PF07883"/>
    </source>
</evidence>
<sequence length="156" mass="18448">MSEMKHLKKEDLSLEHKEGTSDYEYYKRSFLPRGYAEQCIVNIYEIPPQKSAYPYHYHHKNEEVFYIIKGQGILKTPDGTREVSTGDLLYFPANEKGAHQLINTSLTEMLIYIDFDTYHDIDIAIYPESKKIGVWGKDINRLYKLNDYVDYYDDEI</sequence>
<reference evidence="3 4" key="1">
    <citation type="submission" date="2010-12" db="EMBL/GenBank/DDBJ databases">
        <title>The Genome Sequence of Coprobacillus sp. strain 29_1.</title>
        <authorList>
            <consortium name="The Broad Institute Genome Sequencing Platform"/>
            <person name="Earl A."/>
            <person name="Ward D."/>
            <person name="Feldgarden M."/>
            <person name="Gevers D."/>
            <person name="Daigneault M."/>
            <person name="Sibley C.D."/>
            <person name="White A."/>
            <person name="Strauss J."/>
            <person name="Allen-Vercoe E."/>
            <person name="Young S.K."/>
            <person name="Zeng Q."/>
            <person name="Gargeya S."/>
            <person name="Fitzgerald M."/>
            <person name="Haas B."/>
            <person name="Abouelleil A."/>
            <person name="Alvarado L."/>
            <person name="Arachchi H.M."/>
            <person name="Berlin A."/>
            <person name="Brown A."/>
            <person name="Chapman S.B."/>
            <person name="Chen Z."/>
            <person name="Dunbar C."/>
            <person name="Freedman E."/>
            <person name="Gearin G."/>
            <person name="Gellesch M."/>
            <person name="Goldberg J."/>
            <person name="Griggs A."/>
            <person name="Gujja S."/>
            <person name="Heilman E."/>
            <person name="Heiman D."/>
            <person name="Howarth C."/>
            <person name="Larson L."/>
            <person name="Lui A."/>
            <person name="MacDonald P.J.P."/>
            <person name="Mehta T."/>
            <person name="Montmayeur A."/>
            <person name="Murphy C."/>
            <person name="Neiman D."/>
            <person name="Pearson M."/>
            <person name="Priest M."/>
            <person name="Roberts A."/>
            <person name="Saif S."/>
            <person name="Shea T."/>
            <person name="Shenoy N."/>
            <person name="Sisk P."/>
            <person name="Stolte C."/>
            <person name="Sykes S."/>
            <person name="White J."/>
            <person name="Yandava C."/>
            <person name="Nusbaum C."/>
            <person name="Birren B."/>
        </authorList>
    </citation>
    <scope>NUCLEOTIDE SEQUENCE [LARGE SCALE GENOMIC DNA]</scope>
    <source>
        <strain evidence="3 4">29_1</strain>
    </source>
</reference>
<name>E7GCG0_9FIRM</name>
<dbReference type="InterPro" id="IPR014710">
    <property type="entry name" value="RmlC-like_jellyroll"/>
</dbReference>
<dbReference type="AlphaFoldDB" id="E7GCG0"/>
<dbReference type="PANTHER" id="PTHR35848">
    <property type="entry name" value="OXALATE-BINDING PROTEIN"/>
    <property type="match status" value="1"/>
</dbReference>
<dbReference type="HOGENOM" id="CLU_119066_2_0_9"/>
<proteinExistence type="predicted"/>
<evidence type="ECO:0000256" key="1">
    <source>
        <dbReference type="ARBA" id="ARBA00022723"/>
    </source>
</evidence>
<dbReference type="GO" id="GO:0046872">
    <property type="term" value="F:metal ion binding"/>
    <property type="evidence" value="ECO:0007669"/>
    <property type="project" value="UniProtKB-KW"/>
</dbReference>
<dbReference type="Proteomes" id="UP000003157">
    <property type="component" value="Unassembled WGS sequence"/>
</dbReference>